<keyword evidence="2" id="KW-1185">Reference proteome</keyword>
<comment type="caution">
    <text evidence="1">The sequence shown here is derived from an EMBL/GenBank/DDBJ whole genome shotgun (WGS) entry which is preliminary data.</text>
</comment>
<gene>
    <name evidence="1" type="ORF">SPELUC_LOCUS11318</name>
</gene>
<name>A0ACA9PDX4_9GLOM</name>
<accession>A0ACA9PDX4</accession>
<evidence type="ECO:0000313" key="2">
    <source>
        <dbReference type="Proteomes" id="UP000789366"/>
    </source>
</evidence>
<dbReference type="EMBL" id="CAJVPW010023609">
    <property type="protein sequence ID" value="CAG8701886.1"/>
    <property type="molecule type" value="Genomic_DNA"/>
</dbReference>
<feature type="non-terminal residue" evidence="1">
    <location>
        <position position="1"/>
    </location>
</feature>
<protein>
    <submittedName>
        <fullName evidence="1">10065_t:CDS:1</fullName>
    </submittedName>
</protein>
<sequence>NQNNYLVENPVYFQNNFQDKILELTIFAAQIMSIPPTSAKSEENRLDQIIQTNTANFNETSLENTISNIEFGNMENNDDI</sequence>
<reference evidence="1" key="1">
    <citation type="submission" date="2021-06" db="EMBL/GenBank/DDBJ databases">
        <authorList>
            <person name="Kallberg Y."/>
            <person name="Tangrot J."/>
            <person name="Rosling A."/>
        </authorList>
    </citation>
    <scope>NUCLEOTIDE SEQUENCE</scope>
    <source>
        <strain evidence="1">28 12/20/2015</strain>
    </source>
</reference>
<evidence type="ECO:0000313" key="1">
    <source>
        <dbReference type="EMBL" id="CAG8701886.1"/>
    </source>
</evidence>
<organism evidence="1 2">
    <name type="scientific">Cetraspora pellucida</name>
    <dbReference type="NCBI Taxonomy" id="1433469"/>
    <lineage>
        <taxon>Eukaryota</taxon>
        <taxon>Fungi</taxon>
        <taxon>Fungi incertae sedis</taxon>
        <taxon>Mucoromycota</taxon>
        <taxon>Glomeromycotina</taxon>
        <taxon>Glomeromycetes</taxon>
        <taxon>Diversisporales</taxon>
        <taxon>Gigasporaceae</taxon>
        <taxon>Cetraspora</taxon>
    </lineage>
</organism>
<proteinExistence type="predicted"/>
<dbReference type="Proteomes" id="UP000789366">
    <property type="component" value="Unassembled WGS sequence"/>
</dbReference>